<dbReference type="InterPro" id="IPR007271">
    <property type="entry name" value="Nuc_sug_transpt"/>
</dbReference>
<keyword evidence="3" id="KW-0762">Sugar transport</keyword>
<comment type="similarity">
    <text evidence="2">Belongs to the nucleotide-sugar transporter family. SLC35A subfamily.</text>
</comment>
<keyword evidence="4 7" id="KW-0812">Transmembrane</keyword>
<evidence type="ECO:0000256" key="4">
    <source>
        <dbReference type="ARBA" id="ARBA00022692"/>
    </source>
</evidence>
<dbReference type="EMBL" id="HBUF01290301">
    <property type="protein sequence ID" value="CAG6689085.1"/>
    <property type="molecule type" value="Transcribed_RNA"/>
</dbReference>
<dbReference type="GO" id="GO:0015165">
    <property type="term" value="F:pyrimidine nucleotide-sugar transmembrane transporter activity"/>
    <property type="evidence" value="ECO:0007669"/>
    <property type="project" value="InterPro"/>
</dbReference>
<dbReference type="EMBL" id="HBUF01002264">
    <property type="protein sequence ID" value="CAG6606131.1"/>
    <property type="molecule type" value="Transcribed_RNA"/>
</dbReference>
<dbReference type="EMBL" id="HBUF01364723">
    <property type="protein sequence ID" value="CAG6722923.1"/>
    <property type="molecule type" value="Transcribed_RNA"/>
</dbReference>
<dbReference type="EMBL" id="HBUF01551869">
    <property type="protein sequence ID" value="CAG6759199.1"/>
    <property type="molecule type" value="Transcribed_RNA"/>
</dbReference>
<dbReference type="PANTHER" id="PTHR10231">
    <property type="entry name" value="NUCLEOTIDE-SUGAR TRANSMEMBRANE TRANSPORTER"/>
    <property type="match status" value="1"/>
</dbReference>
<dbReference type="EMBL" id="HBUF01002266">
    <property type="protein sequence ID" value="CAG6606133.1"/>
    <property type="molecule type" value="Transcribed_RNA"/>
</dbReference>
<evidence type="ECO:0000256" key="1">
    <source>
        <dbReference type="ARBA" id="ARBA00004141"/>
    </source>
</evidence>
<dbReference type="EMBL" id="HBUF01551870">
    <property type="protein sequence ID" value="CAG6759200.1"/>
    <property type="molecule type" value="Transcribed_RNA"/>
</dbReference>
<evidence type="ECO:0000256" key="6">
    <source>
        <dbReference type="ARBA" id="ARBA00023136"/>
    </source>
</evidence>
<comment type="subcellular location">
    <subcellularLocation>
        <location evidence="1">Membrane</location>
        <topology evidence="1">Multi-pass membrane protein</topology>
    </subcellularLocation>
</comment>
<keyword evidence="5 7" id="KW-1133">Transmembrane helix</keyword>
<reference evidence="8" key="1">
    <citation type="submission" date="2021-05" db="EMBL/GenBank/DDBJ databases">
        <authorList>
            <person name="Alioto T."/>
            <person name="Alioto T."/>
            <person name="Gomez Garrido J."/>
        </authorList>
    </citation>
    <scope>NUCLEOTIDE SEQUENCE</scope>
</reference>
<dbReference type="AlphaFoldDB" id="A0A8D8TLA1"/>
<feature type="transmembrane region" description="Helical" evidence="7">
    <location>
        <begin position="40"/>
        <end position="59"/>
    </location>
</feature>
<evidence type="ECO:0000256" key="5">
    <source>
        <dbReference type="ARBA" id="ARBA00022989"/>
    </source>
</evidence>
<feature type="transmembrane region" description="Helical" evidence="7">
    <location>
        <begin position="331"/>
        <end position="349"/>
    </location>
</feature>
<feature type="transmembrane region" description="Helical" evidence="7">
    <location>
        <begin position="246"/>
        <end position="266"/>
    </location>
</feature>
<dbReference type="InterPro" id="IPR037185">
    <property type="entry name" value="EmrE-like"/>
</dbReference>
<dbReference type="EMBL" id="HBUF01002265">
    <property type="protein sequence ID" value="CAG6606132.1"/>
    <property type="molecule type" value="Transcribed_RNA"/>
</dbReference>
<dbReference type="Pfam" id="PF04142">
    <property type="entry name" value="Nuc_sug_transp"/>
    <property type="match status" value="1"/>
</dbReference>
<dbReference type="EMBL" id="HBUF01002267">
    <property type="protein sequence ID" value="CAG6606134.1"/>
    <property type="molecule type" value="Transcribed_RNA"/>
</dbReference>
<feature type="transmembrane region" description="Helical" evidence="7">
    <location>
        <begin position="143"/>
        <end position="160"/>
    </location>
</feature>
<proteinExistence type="inferred from homology"/>
<dbReference type="EMBL" id="HBUF01290302">
    <property type="protein sequence ID" value="CAG6689086.1"/>
    <property type="molecule type" value="Transcribed_RNA"/>
</dbReference>
<keyword evidence="3" id="KW-0813">Transport</keyword>
<organism evidence="8">
    <name type="scientific">Cacopsylla melanoneura</name>
    <dbReference type="NCBI Taxonomy" id="428564"/>
    <lineage>
        <taxon>Eukaryota</taxon>
        <taxon>Metazoa</taxon>
        <taxon>Ecdysozoa</taxon>
        <taxon>Arthropoda</taxon>
        <taxon>Hexapoda</taxon>
        <taxon>Insecta</taxon>
        <taxon>Pterygota</taxon>
        <taxon>Neoptera</taxon>
        <taxon>Paraneoptera</taxon>
        <taxon>Hemiptera</taxon>
        <taxon>Sternorrhyncha</taxon>
        <taxon>Psylloidea</taxon>
        <taxon>Psyllidae</taxon>
        <taxon>Psyllinae</taxon>
        <taxon>Cacopsylla</taxon>
    </lineage>
</organism>
<evidence type="ECO:0000313" key="8">
    <source>
        <dbReference type="EMBL" id="CAG6689086.1"/>
    </source>
</evidence>
<evidence type="ECO:0000256" key="2">
    <source>
        <dbReference type="ARBA" id="ARBA00009976"/>
    </source>
</evidence>
<protein>
    <submittedName>
        <fullName evidence="8">CMP-sialic acid transporter 1</fullName>
    </submittedName>
</protein>
<dbReference type="SUPFAM" id="SSF103481">
    <property type="entry name" value="Multidrug resistance efflux transporter EmrE"/>
    <property type="match status" value="1"/>
</dbReference>
<accession>A0A8D8TLA1</accession>
<evidence type="ECO:0000256" key="3">
    <source>
        <dbReference type="ARBA" id="ARBA00022597"/>
    </source>
</evidence>
<sequence>MPLIDLIMLKQVLMRTRSLYKKLLATRLFKNWNDLFPTTASFAFFNLYILFCVLHGLIISASQDQNNSYEYNYIVVVLLTDLLKLILSFLLFIRTNPFSLFVSQITHNYKLLWLYLIPAGLYCIYNNLSFVSLSEFDPTTYSLLLQIRVVITGVLFQVLFKRRLSLIQWISLLTLMSGCMLKEMNLSSEWNADHKTSVGSVAGSSFGFNIFFILIQVLCSCTAGVYNEFLLKKNASNVSTLVQNVFMYFDSILVNGVILLFKYDALQVFNAQALDALFQFRVILVMLNNTALGITTSFFLKSLNSILKTFASALELSLVAILSRVFLHIPLLWNTILSICIVSVAVFIYTQNPVISTSSGGDKEEKKHLVEEACTKSIV</sequence>
<dbReference type="GO" id="GO:0000139">
    <property type="term" value="C:Golgi membrane"/>
    <property type="evidence" value="ECO:0007669"/>
    <property type="project" value="InterPro"/>
</dbReference>
<feature type="transmembrane region" description="Helical" evidence="7">
    <location>
        <begin position="278"/>
        <end position="300"/>
    </location>
</feature>
<feature type="transmembrane region" description="Helical" evidence="7">
    <location>
        <begin position="112"/>
        <end position="131"/>
    </location>
</feature>
<name>A0A8D8TLA1_9HEMI</name>
<evidence type="ECO:0000256" key="7">
    <source>
        <dbReference type="SAM" id="Phobius"/>
    </source>
</evidence>
<feature type="transmembrane region" description="Helical" evidence="7">
    <location>
        <begin position="71"/>
        <end position="92"/>
    </location>
</feature>
<feature type="transmembrane region" description="Helical" evidence="7">
    <location>
        <begin position="206"/>
        <end position="226"/>
    </location>
</feature>
<keyword evidence="6 7" id="KW-0472">Membrane</keyword>
<dbReference type="EMBL" id="HBUF01364722">
    <property type="protein sequence ID" value="CAG6722921.1"/>
    <property type="molecule type" value="Transcribed_RNA"/>
</dbReference>
<dbReference type="EMBL" id="HBUF01551868">
    <property type="protein sequence ID" value="CAG6759198.1"/>
    <property type="molecule type" value="Transcribed_RNA"/>
</dbReference>